<dbReference type="InterPro" id="IPR036397">
    <property type="entry name" value="RNaseH_sf"/>
</dbReference>
<proteinExistence type="inferred from homology"/>
<keyword evidence="6" id="KW-0239">DNA-directed DNA polymerase</keyword>
<comment type="catalytic activity">
    <reaction evidence="8">
        <text>DNA(n) + a 2'-deoxyribonucleoside 5'-triphosphate = DNA(n+1) + diphosphate</text>
        <dbReference type="Rhea" id="RHEA:22508"/>
        <dbReference type="Rhea" id="RHEA-COMP:17339"/>
        <dbReference type="Rhea" id="RHEA-COMP:17340"/>
        <dbReference type="ChEBI" id="CHEBI:33019"/>
        <dbReference type="ChEBI" id="CHEBI:61560"/>
        <dbReference type="ChEBI" id="CHEBI:173112"/>
        <dbReference type="EC" id="2.7.7.7"/>
    </reaction>
</comment>
<evidence type="ECO:0000259" key="9">
    <source>
        <dbReference type="Pfam" id="PF03175"/>
    </source>
</evidence>
<sequence length="430" mass="49670">MTGFLNRSYFCQQCKKGYNIKEKHICNNPYIYCHQLHADEEEKWRFWTTCNRSFKSDLCYQMHLKTGDAGKMKITMQQPAEEDTSSSKRKDNLTSYIFFDFECTQDEQLQCEQGYTVRKNGKCENCKKACCGSFEHRPNLCVAQKVCGKCLQNPVTPQSTCQACGKNEHVFQGIETTDNFCKWLFSEENAGATVICHNFKGYDSYPILQYLHDNAVLPKMITTGSKYMSIEVPNCNIRMIDSLNFIPMALAAMPGSFGETELSKGYFPHLFNRKENQNLVLSSLPDIKHYTPDSMKPEARQAFMKWYADHKHTAFDFQKEILRYCRSDVDILRRCCLKFRILFMDLTKKGDTKGIDPFAKCITIASICNLTVKDMVTGKDKDCVTVVDENKIVRNPSTGHIITKRENKDYKIVFDKRVIGEIFCTFPYGY</sequence>
<dbReference type="Proteomes" id="UP001164746">
    <property type="component" value="Chromosome 6"/>
</dbReference>
<evidence type="ECO:0000256" key="5">
    <source>
        <dbReference type="ARBA" id="ARBA00022705"/>
    </source>
</evidence>
<evidence type="ECO:0000256" key="3">
    <source>
        <dbReference type="ARBA" id="ARBA00022679"/>
    </source>
</evidence>
<reference evidence="10" key="1">
    <citation type="submission" date="2022-11" db="EMBL/GenBank/DDBJ databases">
        <title>Centuries of genome instability and evolution in soft-shell clam transmissible cancer (bioRxiv).</title>
        <authorList>
            <person name="Hart S.F.M."/>
            <person name="Yonemitsu M.A."/>
            <person name="Giersch R.M."/>
            <person name="Beal B.F."/>
            <person name="Arriagada G."/>
            <person name="Davis B.W."/>
            <person name="Ostrander E.A."/>
            <person name="Goff S.P."/>
            <person name="Metzger M.J."/>
        </authorList>
    </citation>
    <scope>NUCLEOTIDE SEQUENCE</scope>
    <source>
        <strain evidence="10">MELC-2E11</strain>
        <tissue evidence="10">Siphon/mantle</tissue>
    </source>
</reference>
<feature type="domain" description="DNA-directed DNA polymerase family B mitochondria/virus" evidence="9">
    <location>
        <begin position="190"/>
        <end position="392"/>
    </location>
</feature>
<dbReference type="InterPro" id="IPR012337">
    <property type="entry name" value="RNaseH-like_sf"/>
</dbReference>
<dbReference type="Pfam" id="PF03175">
    <property type="entry name" value="DNA_pol_B_2"/>
    <property type="match status" value="1"/>
</dbReference>
<evidence type="ECO:0000313" key="10">
    <source>
        <dbReference type="EMBL" id="WAR07824.1"/>
    </source>
</evidence>
<evidence type="ECO:0000256" key="7">
    <source>
        <dbReference type="ARBA" id="ARBA00023125"/>
    </source>
</evidence>
<dbReference type="SUPFAM" id="SSF53098">
    <property type="entry name" value="Ribonuclease H-like"/>
    <property type="match status" value="1"/>
</dbReference>
<dbReference type="EC" id="2.7.7.7" evidence="2"/>
<dbReference type="EMBL" id="CP111017">
    <property type="protein sequence ID" value="WAR07824.1"/>
    <property type="molecule type" value="Genomic_DNA"/>
</dbReference>
<evidence type="ECO:0000256" key="6">
    <source>
        <dbReference type="ARBA" id="ARBA00022932"/>
    </source>
</evidence>
<keyword evidence="5" id="KW-0235">DNA replication</keyword>
<evidence type="ECO:0000256" key="1">
    <source>
        <dbReference type="ARBA" id="ARBA00005755"/>
    </source>
</evidence>
<evidence type="ECO:0000313" key="11">
    <source>
        <dbReference type="Proteomes" id="UP001164746"/>
    </source>
</evidence>
<organism evidence="10 11">
    <name type="scientific">Mya arenaria</name>
    <name type="common">Soft-shell clam</name>
    <dbReference type="NCBI Taxonomy" id="6604"/>
    <lineage>
        <taxon>Eukaryota</taxon>
        <taxon>Metazoa</taxon>
        <taxon>Spiralia</taxon>
        <taxon>Lophotrochozoa</taxon>
        <taxon>Mollusca</taxon>
        <taxon>Bivalvia</taxon>
        <taxon>Autobranchia</taxon>
        <taxon>Heteroconchia</taxon>
        <taxon>Euheterodonta</taxon>
        <taxon>Imparidentia</taxon>
        <taxon>Neoheterodontei</taxon>
        <taxon>Myida</taxon>
        <taxon>Myoidea</taxon>
        <taxon>Myidae</taxon>
        <taxon>Mya</taxon>
    </lineage>
</organism>
<keyword evidence="7" id="KW-0238">DNA-binding</keyword>
<dbReference type="PANTHER" id="PTHR33568:SF3">
    <property type="entry name" value="DNA-DIRECTED DNA POLYMERASE"/>
    <property type="match status" value="1"/>
</dbReference>
<keyword evidence="4" id="KW-0548">Nucleotidyltransferase</keyword>
<gene>
    <name evidence="10" type="ORF">MAR_017782</name>
</gene>
<protein>
    <recommendedName>
        <fullName evidence="2">DNA-directed DNA polymerase</fullName>
        <ecNumber evidence="2">2.7.7.7</ecNumber>
    </recommendedName>
</protein>
<evidence type="ECO:0000256" key="8">
    <source>
        <dbReference type="ARBA" id="ARBA00049244"/>
    </source>
</evidence>
<comment type="similarity">
    <text evidence="1">Belongs to the DNA polymerase type-B family.</text>
</comment>
<evidence type="ECO:0000256" key="4">
    <source>
        <dbReference type="ARBA" id="ARBA00022695"/>
    </source>
</evidence>
<name>A0ABY7EFG7_MYAAR</name>
<evidence type="ECO:0000256" key="2">
    <source>
        <dbReference type="ARBA" id="ARBA00012417"/>
    </source>
</evidence>
<dbReference type="Gene3D" id="3.30.420.10">
    <property type="entry name" value="Ribonuclease H-like superfamily/Ribonuclease H"/>
    <property type="match status" value="1"/>
</dbReference>
<keyword evidence="3" id="KW-0808">Transferase</keyword>
<accession>A0ABY7EFG7</accession>
<keyword evidence="11" id="KW-1185">Reference proteome</keyword>
<dbReference type="PANTHER" id="PTHR33568">
    <property type="entry name" value="DNA POLYMERASE"/>
    <property type="match status" value="1"/>
</dbReference>
<dbReference type="InterPro" id="IPR004868">
    <property type="entry name" value="DNA-dir_DNA_pol_B_mt/vir"/>
</dbReference>